<gene>
    <name evidence="2" type="ORF">MCOR_32651</name>
</gene>
<dbReference type="Proteomes" id="UP000507470">
    <property type="component" value="Unassembled WGS sequence"/>
</dbReference>
<keyword evidence="1" id="KW-0812">Transmembrane</keyword>
<evidence type="ECO:0000313" key="3">
    <source>
        <dbReference type="Proteomes" id="UP000507470"/>
    </source>
</evidence>
<evidence type="ECO:0000256" key="1">
    <source>
        <dbReference type="SAM" id="Phobius"/>
    </source>
</evidence>
<proteinExistence type="predicted"/>
<keyword evidence="1" id="KW-1133">Transmembrane helix</keyword>
<keyword evidence="3" id="KW-1185">Reference proteome</keyword>
<dbReference type="AlphaFoldDB" id="A0A6J8CR62"/>
<protein>
    <submittedName>
        <fullName evidence="2">Uncharacterized protein</fullName>
    </submittedName>
</protein>
<sequence>MPPDAHLDIINFQNSNGSFDMDIKQNITYEEMDTDHAIEIRVTALAMIGIALFIVIGLSISLIWKRKRRLPVQHSKSNGISMHDIPKANRVDIHNDNGGSSLNNKSKARGFSVMNISEQYKLSMDRSSDKWKSLDSNLSNIHRIKTDHLAWNAVNTL</sequence>
<reference evidence="2 3" key="1">
    <citation type="submission" date="2020-06" db="EMBL/GenBank/DDBJ databases">
        <authorList>
            <person name="Li R."/>
            <person name="Bekaert M."/>
        </authorList>
    </citation>
    <scope>NUCLEOTIDE SEQUENCE [LARGE SCALE GENOMIC DNA]</scope>
    <source>
        <strain evidence="3">wild</strain>
    </source>
</reference>
<evidence type="ECO:0000313" key="2">
    <source>
        <dbReference type="EMBL" id="CAC5398271.1"/>
    </source>
</evidence>
<dbReference type="EMBL" id="CACVKT020005871">
    <property type="protein sequence ID" value="CAC5398271.1"/>
    <property type="molecule type" value="Genomic_DNA"/>
</dbReference>
<keyword evidence="1" id="KW-0472">Membrane</keyword>
<organism evidence="2 3">
    <name type="scientific">Mytilus coruscus</name>
    <name type="common">Sea mussel</name>
    <dbReference type="NCBI Taxonomy" id="42192"/>
    <lineage>
        <taxon>Eukaryota</taxon>
        <taxon>Metazoa</taxon>
        <taxon>Spiralia</taxon>
        <taxon>Lophotrochozoa</taxon>
        <taxon>Mollusca</taxon>
        <taxon>Bivalvia</taxon>
        <taxon>Autobranchia</taxon>
        <taxon>Pteriomorphia</taxon>
        <taxon>Mytilida</taxon>
        <taxon>Mytiloidea</taxon>
        <taxon>Mytilidae</taxon>
        <taxon>Mytilinae</taxon>
        <taxon>Mytilus</taxon>
    </lineage>
</organism>
<accession>A0A6J8CR62</accession>
<dbReference type="OrthoDB" id="6065052at2759"/>
<name>A0A6J8CR62_MYTCO</name>
<feature type="transmembrane region" description="Helical" evidence="1">
    <location>
        <begin position="42"/>
        <end position="64"/>
    </location>
</feature>